<reference evidence="1 2" key="1">
    <citation type="submission" date="2019-07" db="EMBL/GenBank/DDBJ databases">
        <title>Genomic Encyclopedia of Type Strains, Phase IV (KMG-IV): sequencing the most valuable type-strain genomes for metagenomic binning, comparative biology and taxonomic classification.</title>
        <authorList>
            <person name="Goeker M."/>
        </authorList>
    </citation>
    <scope>NUCLEOTIDE SEQUENCE [LARGE SCALE GENOMIC DNA]</scope>
    <source>
        <strain evidence="1 2">SS015</strain>
    </source>
</reference>
<dbReference type="EMBL" id="VNIB01000007">
    <property type="protein sequence ID" value="TYO98227.1"/>
    <property type="molecule type" value="Genomic_DNA"/>
</dbReference>
<evidence type="ECO:0000313" key="2">
    <source>
        <dbReference type="Proteomes" id="UP000324159"/>
    </source>
</evidence>
<comment type="caution">
    <text evidence="1">The sequence shown here is derived from an EMBL/GenBank/DDBJ whole genome shotgun (WGS) entry which is preliminary data.</text>
</comment>
<keyword evidence="2" id="KW-1185">Reference proteome</keyword>
<evidence type="ECO:0008006" key="3">
    <source>
        <dbReference type="Google" id="ProtNLM"/>
    </source>
</evidence>
<dbReference type="Proteomes" id="UP000324159">
    <property type="component" value="Unassembled WGS sequence"/>
</dbReference>
<proteinExistence type="predicted"/>
<dbReference type="RefSeq" id="WP_222862855.1">
    <property type="nucleotide sequence ID" value="NZ_VNIB01000007.1"/>
</dbReference>
<sequence>MGSTGLHEDYVFLTKNHDHASADAIWLVKRYEPESCLVQFYKVEPQDKVGVITVRCRELAERLTRVEVTYEYIALSERGEQFIAGFTADAYEAFIGEWNRLLVNYFAAKG</sequence>
<gene>
    <name evidence="1" type="ORF">EDC39_10722</name>
</gene>
<name>A0A5D3WJK1_9BACT</name>
<dbReference type="AlphaFoldDB" id="A0A5D3WJK1"/>
<protein>
    <recommendedName>
        <fullName evidence="3">Activator of Hsp90 ATPase-like protein</fullName>
    </recommendedName>
</protein>
<accession>A0A5D3WJK1</accession>
<evidence type="ECO:0000313" key="1">
    <source>
        <dbReference type="EMBL" id="TYO98227.1"/>
    </source>
</evidence>
<organism evidence="1 2">
    <name type="scientific">Geothermobacter ehrlichii</name>
    <dbReference type="NCBI Taxonomy" id="213224"/>
    <lineage>
        <taxon>Bacteria</taxon>
        <taxon>Pseudomonadati</taxon>
        <taxon>Thermodesulfobacteriota</taxon>
        <taxon>Desulfuromonadia</taxon>
        <taxon>Desulfuromonadales</taxon>
        <taxon>Geothermobacteraceae</taxon>
        <taxon>Geothermobacter</taxon>
    </lineage>
</organism>